<comment type="caution">
    <text evidence="2">The sequence shown here is derived from an EMBL/GenBank/DDBJ whole genome shotgun (WGS) entry which is preliminary data.</text>
</comment>
<keyword evidence="1" id="KW-0812">Transmembrane</keyword>
<organism evidence="2 3">
    <name type="scientific">Sorlinia euscelidii</name>
    <dbReference type="NCBI Taxonomy" id="3081148"/>
    <lineage>
        <taxon>Bacteria</taxon>
        <taxon>Pseudomonadati</taxon>
        <taxon>Pseudomonadota</taxon>
        <taxon>Alphaproteobacteria</taxon>
        <taxon>Acetobacterales</taxon>
        <taxon>Acetobacteraceae</taxon>
        <taxon>Sorlinia</taxon>
    </lineage>
</organism>
<feature type="transmembrane region" description="Helical" evidence="1">
    <location>
        <begin position="42"/>
        <end position="62"/>
    </location>
</feature>
<feature type="transmembrane region" description="Helical" evidence="1">
    <location>
        <begin position="130"/>
        <end position="163"/>
    </location>
</feature>
<reference evidence="2 3" key="1">
    <citation type="submission" date="2023-10" db="EMBL/GenBank/DDBJ databases">
        <title>Sorlinia euscelidii gen. nov., sp. nov., an acetic acid bacteria isolated from the gut of Euscelidius variegatus emitter.</title>
        <authorList>
            <person name="Michoud G."/>
            <person name="Marasco R."/>
            <person name="Seferji K."/>
            <person name="Gonella E."/>
            <person name="Garuglieri E."/>
            <person name="Alma A."/>
            <person name="Mapelli F."/>
            <person name="Borin S."/>
            <person name="Daffonchio D."/>
            <person name="Crotti E."/>
        </authorList>
    </citation>
    <scope>NUCLEOTIDE SEQUENCE [LARGE SCALE GENOMIC DNA]</scope>
    <source>
        <strain evidence="2 3">EV16P</strain>
    </source>
</reference>
<protein>
    <submittedName>
        <fullName evidence="2">MotA-ExbB domain-containing protein</fullName>
    </submittedName>
</protein>
<evidence type="ECO:0000256" key="1">
    <source>
        <dbReference type="SAM" id="Phobius"/>
    </source>
</evidence>
<dbReference type="RefSeq" id="WP_394818725.1">
    <property type="nucleotide sequence ID" value="NZ_JAWJZY010000001.1"/>
</dbReference>
<evidence type="ECO:0000313" key="3">
    <source>
        <dbReference type="Proteomes" id="UP001312908"/>
    </source>
</evidence>
<evidence type="ECO:0000313" key="2">
    <source>
        <dbReference type="EMBL" id="MEE8657714.1"/>
    </source>
</evidence>
<name>A0ABU7TYY0_9PROT</name>
<proteinExistence type="predicted"/>
<keyword evidence="1" id="KW-1133">Transmembrane helix</keyword>
<dbReference type="Proteomes" id="UP001312908">
    <property type="component" value="Unassembled WGS sequence"/>
</dbReference>
<dbReference type="EMBL" id="JAWJZY010000001">
    <property type="protein sequence ID" value="MEE8657714.1"/>
    <property type="molecule type" value="Genomic_DNA"/>
</dbReference>
<accession>A0ABU7TYY0</accession>
<keyword evidence="1" id="KW-0472">Membrane</keyword>
<feature type="transmembrane region" description="Helical" evidence="1">
    <location>
        <begin position="183"/>
        <end position="206"/>
    </location>
</feature>
<sequence>MTRPHRYLARMILFLALVGLIAFVLHGTLYRAFMSNPVLDGFILAVLLIGILWNIRVASRLFPEVKWAETMRQSRSALVQPDPPRLLAPLARLITLSSGGDRVRLSFQASQAALDSLSGRLDEGREISRYLTSLLIFLGLLGTFYGLLLTVNAIAGVIGGLTAGDQNLDVMFDQLKIGLAQPLHGMATAFSGSMFGLAGALILGFLDLTAGQAQNRFFNEMEEWLVGHTHTASPVATDGNGAAVPAYVSALLEQTAEHLESLQRVLGKNEETRTQLVALMAGLQENMRQNAETISANQRALQRVADTNAAVSPYLKRMSEQNLSESSADHAGDTISRRMERLDATLAALSGAITSGRDDLVGEVRNGLRLLAKTVAAGSHDNPQPGAPS</sequence>
<feature type="transmembrane region" description="Helical" evidence="1">
    <location>
        <begin position="12"/>
        <end position="30"/>
    </location>
</feature>
<keyword evidence="3" id="KW-1185">Reference proteome</keyword>
<gene>
    <name evidence="2" type="ORF">DOFOFD_01625</name>
</gene>